<evidence type="ECO:0000313" key="2">
    <source>
        <dbReference type="Proteomes" id="UP001522905"/>
    </source>
</evidence>
<sequence length="195" mass="22485">MSKINYKKLALGIIAIIMFFTYSGSVSPIHAKKASKVTLQNGQGNNFSIAYNYKKYKSYNREIADKSDTSNLSNHEIFLKGITYYKMSGKYGIKTAVNLKLLMRNNAQSDFNQNIYFFDTSHENYLLDSKGNKLRFEWKRNSAYNNIGISAEQDGNVTFVSNKRLPLSNFKNMTLNYWVNVNQINGHNYSARIKY</sequence>
<protein>
    <recommendedName>
        <fullName evidence="3">DUF5626 domain-containing protein</fullName>
    </recommendedName>
</protein>
<name>A0ABT0I271_9LACO</name>
<dbReference type="RefSeq" id="WP_220728513.1">
    <property type="nucleotide sequence ID" value="NZ_BPLL01000007.1"/>
</dbReference>
<evidence type="ECO:0008006" key="3">
    <source>
        <dbReference type="Google" id="ProtNLM"/>
    </source>
</evidence>
<reference evidence="1 2" key="1">
    <citation type="submission" date="2021-11" db="EMBL/GenBank/DDBJ databases">
        <title>Comparative genomics of bee honey and flower isolates.</title>
        <authorList>
            <person name="Bechtner J.D."/>
            <person name="Gallus M.K."/>
            <person name="Ehrmann M."/>
        </authorList>
    </citation>
    <scope>NUCLEOTIDE SEQUENCE [LARGE SCALE GENOMIC DNA]</scope>
    <source>
        <strain evidence="1 2">M161</strain>
    </source>
</reference>
<proteinExistence type="predicted"/>
<gene>
    <name evidence="1" type="ORF">LNP07_04640</name>
</gene>
<accession>A0ABT0I271</accession>
<dbReference type="EMBL" id="JAJIAO010000004">
    <property type="protein sequence ID" value="MCK8624799.1"/>
    <property type="molecule type" value="Genomic_DNA"/>
</dbReference>
<comment type="caution">
    <text evidence="1">The sequence shown here is derived from an EMBL/GenBank/DDBJ whole genome shotgun (WGS) entry which is preliminary data.</text>
</comment>
<organism evidence="1 2">
    <name type="scientific">Apilactobacillus xinyiensis</name>
    <dbReference type="NCBI Taxonomy" id="2841032"/>
    <lineage>
        <taxon>Bacteria</taxon>
        <taxon>Bacillati</taxon>
        <taxon>Bacillota</taxon>
        <taxon>Bacilli</taxon>
        <taxon>Lactobacillales</taxon>
        <taxon>Lactobacillaceae</taxon>
        <taxon>Apilactobacillus</taxon>
    </lineage>
</organism>
<evidence type="ECO:0000313" key="1">
    <source>
        <dbReference type="EMBL" id="MCK8624799.1"/>
    </source>
</evidence>
<dbReference type="Proteomes" id="UP001522905">
    <property type="component" value="Unassembled WGS sequence"/>
</dbReference>
<keyword evidence="2" id="KW-1185">Reference proteome</keyword>